<gene>
    <name evidence="5" type="ORF">DES49_3002</name>
</gene>
<feature type="signal peptide" evidence="3">
    <location>
        <begin position="1"/>
        <end position="25"/>
    </location>
</feature>
<keyword evidence="6" id="KW-1185">Reference proteome</keyword>
<comment type="subcellular location">
    <subcellularLocation>
        <location evidence="1">Membrane</location>
    </subcellularLocation>
</comment>
<dbReference type="GO" id="GO:0019867">
    <property type="term" value="C:outer membrane"/>
    <property type="evidence" value="ECO:0007669"/>
    <property type="project" value="InterPro"/>
</dbReference>
<evidence type="ECO:0000313" key="5">
    <source>
        <dbReference type="EMBL" id="TDT37050.1"/>
    </source>
</evidence>
<dbReference type="OrthoDB" id="6306838at2"/>
<evidence type="ECO:0000259" key="4">
    <source>
        <dbReference type="Pfam" id="PF01103"/>
    </source>
</evidence>
<dbReference type="AlphaFoldDB" id="A0A4R7JGX6"/>
<evidence type="ECO:0000256" key="1">
    <source>
        <dbReference type="ARBA" id="ARBA00004370"/>
    </source>
</evidence>
<name>A0A4R7JGX6_9GAMM</name>
<keyword evidence="3" id="KW-0732">Signal</keyword>
<dbReference type="Gene3D" id="2.40.160.50">
    <property type="entry name" value="membrane protein fhac: a member of the omp85/tpsb transporter family"/>
    <property type="match status" value="1"/>
</dbReference>
<reference evidence="5 6" key="1">
    <citation type="submission" date="2019-03" db="EMBL/GenBank/DDBJ databases">
        <title>Genomic Encyclopedia of Type Strains, Phase IV (KMG-IV): sequencing the most valuable type-strain genomes for metagenomic binning, comparative biology and taxonomic classification.</title>
        <authorList>
            <person name="Goeker M."/>
        </authorList>
    </citation>
    <scope>NUCLEOTIDE SEQUENCE [LARGE SCALE GENOMIC DNA]</scope>
    <source>
        <strain evidence="5 6">DSM 15505</strain>
    </source>
</reference>
<proteinExistence type="predicted"/>
<evidence type="ECO:0000256" key="3">
    <source>
        <dbReference type="SAM" id="SignalP"/>
    </source>
</evidence>
<dbReference type="EMBL" id="SOAX01000008">
    <property type="protein sequence ID" value="TDT37050.1"/>
    <property type="molecule type" value="Genomic_DNA"/>
</dbReference>
<dbReference type="RefSeq" id="WP_133737217.1">
    <property type="nucleotide sequence ID" value="NZ_SOAX01000008.1"/>
</dbReference>
<dbReference type="Pfam" id="PF01103">
    <property type="entry name" value="Omp85"/>
    <property type="match status" value="1"/>
</dbReference>
<comment type="caution">
    <text evidence="5">The sequence shown here is derived from an EMBL/GenBank/DDBJ whole genome shotgun (WGS) entry which is preliminary data.</text>
</comment>
<feature type="domain" description="Bacterial surface antigen (D15)" evidence="4">
    <location>
        <begin position="181"/>
        <end position="559"/>
    </location>
</feature>
<dbReference type="InterPro" id="IPR000184">
    <property type="entry name" value="Bac_surfAg_D15"/>
</dbReference>
<dbReference type="Proteomes" id="UP000295830">
    <property type="component" value="Unassembled WGS sequence"/>
</dbReference>
<feature type="chain" id="PRO_5020266666" evidence="3">
    <location>
        <begin position="26"/>
        <end position="568"/>
    </location>
</feature>
<accession>A0A4R7JGX6</accession>
<evidence type="ECO:0000256" key="2">
    <source>
        <dbReference type="ARBA" id="ARBA00023136"/>
    </source>
</evidence>
<evidence type="ECO:0000313" key="6">
    <source>
        <dbReference type="Proteomes" id="UP000295830"/>
    </source>
</evidence>
<sequence length="568" mass="64254">MGRLNKAGFCLGLALCLLWAPPGWSVTEACRESQVQPENIDLDQPRDQLARQSDLIIPPGATIGEVQVHNRPIFDTDKPGQDNALYRLLNWLNVPTWDSALASQLVFSEGDYYSQDDLSESERILRSRRYLTAAWVSPIRVCGDQVDVSVLARDTWTLFPSLGVSRSGGENTATVGVSDPNFLGSGKSLSISRTRDADRSTTSFVAHDPNLLGSRWEARLGYADRSDGRGRNLSIERPFYSEQALWSFGIQAAEDRREDALFFGGDKVSHFERDSSSASISYGTALSRSGMTQPRLLAGYRYEEQRFSPVEGRVAPDPFPDDRVLSYPWIGFQWRQNRFHETVNLTQLQRVEDVRDGIDFRTEFGYSAEGLGASEDRIVVQHHFSDSIVATRRSFADYRFSQSGHYRLDEDRVENLTATLQGRFFYGGVDRWSSWYSVLEFSAARNLTADQQMTLGGDNGLRGYPRHYQQGNRRFLGTLERRYFPDWHPFSLFRIGGVAFLDVGRAWFDDGRRNGPDEGVLTDLGVGLRLASSRIEVDRMLHLDFAVPLDGDDRIDGFQVLLRGRTRF</sequence>
<organism evidence="5 6">
    <name type="scientific">Halospina denitrificans</name>
    <dbReference type="NCBI Taxonomy" id="332522"/>
    <lineage>
        <taxon>Bacteria</taxon>
        <taxon>Pseudomonadati</taxon>
        <taxon>Pseudomonadota</taxon>
        <taxon>Gammaproteobacteria</taxon>
        <taxon>Halospina</taxon>
    </lineage>
</organism>
<keyword evidence="2" id="KW-0472">Membrane</keyword>
<protein>
    <submittedName>
        <fullName evidence="5">Surface antigen-like protein</fullName>
    </submittedName>
</protein>